<dbReference type="InterPro" id="IPR029767">
    <property type="entry name" value="WecB-like"/>
</dbReference>
<reference evidence="2 3" key="1">
    <citation type="journal article" date="2015" name="Genome Announc.">
        <title>Genome Sequence of 'Candidatus Thioglobus autotrophica' Strain EF1, a Chemoautotroph from the SUP05 Clade of Marine Gammaproteobacteria.</title>
        <authorList>
            <person name="Shah V."/>
            <person name="Morris R.M."/>
        </authorList>
    </citation>
    <scope>NUCLEOTIDE SEQUENCE [LARGE SCALE GENOMIC DNA]</scope>
    <source>
        <strain evidence="2 3">EF1</strain>
    </source>
</reference>
<dbReference type="GO" id="GO:0004553">
    <property type="term" value="F:hydrolase activity, hydrolyzing O-glycosyl compounds"/>
    <property type="evidence" value="ECO:0007669"/>
    <property type="project" value="InterPro"/>
</dbReference>
<dbReference type="NCBIfam" id="TIGR03568">
    <property type="entry name" value="NeuC_NnaA"/>
    <property type="match status" value="1"/>
</dbReference>
<dbReference type="CDD" id="cd03786">
    <property type="entry name" value="GTB_UDP-GlcNAc_2-Epimerase"/>
    <property type="match status" value="1"/>
</dbReference>
<evidence type="ECO:0000259" key="1">
    <source>
        <dbReference type="Pfam" id="PF02350"/>
    </source>
</evidence>
<dbReference type="Proteomes" id="UP000058020">
    <property type="component" value="Chromosome"/>
</dbReference>
<accession>A0A0M4PLT8</accession>
<gene>
    <name evidence="2" type="ORF">SP60_02325</name>
</gene>
<dbReference type="InterPro" id="IPR020004">
    <property type="entry name" value="UDP-GlcNAc_Epase"/>
</dbReference>
<dbReference type="EMBL" id="CP010552">
    <property type="protein sequence ID" value="ALE53199.1"/>
    <property type="molecule type" value="Genomic_DNA"/>
</dbReference>
<sequence>MLYWLMKEIDADTALDLQIIATGMHLFEEFGNTYQQIEKDGFSIDKKVDISLLSDSKLAISKSMGIGITECSKAFADLRPDLLVVLGDRFEIFSAVSAAMIAKIPVAHLHGGEATEGAFDEYIRHSITKMSHLHFAATDEYRNRIIQLGECPSRVFNVGGLGIDNINKLQLLSKSDFVNIINFELGQKNILVTFHPVTLENSTSGTQFQALLDSISELKNTKIIFTKANSDTDGRIINSMIDNYVAKHNNTIAFASMGQLNYLSALQFMDAVVGNSSSGLLEAPSFKIATIDIGDRQKGRIKADSVISCLPTKESIDSAFDKSYSEDFQNIVDNTKNLYGDGGSSKMVVKVIKNFDLNGILKKTFYDL</sequence>
<dbReference type="PANTHER" id="PTHR43174:SF3">
    <property type="entry name" value="UDP-N-ACETYLGLUCOSAMINE 2-EPIMERASE"/>
    <property type="match status" value="1"/>
</dbReference>
<dbReference type="Pfam" id="PF02350">
    <property type="entry name" value="Epimerase_2"/>
    <property type="match status" value="1"/>
</dbReference>
<dbReference type="SUPFAM" id="SSF53756">
    <property type="entry name" value="UDP-Glycosyltransferase/glycogen phosphorylase"/>
    <property type="match status" value="1"/>
</dbReference>
<dbReference type="PATRIC" id="fig|1705394.5.peg.470"/>
<dbReference type="PANTHER" id="PTHR43174">
    <property type="entry name" value="UDP-N-ACETYLGLUCOSAMINE 2-EPIMERASE"/>
    <property type="match status" value="1"/>
</dbReference>
<organism evidence="2 3">
    <name type="scientific">Candidatus Thioglobus autotrophicus</name>
    <dbReference type="NCBI Taxonomy" id="1705394"/>
    <lineage>
        <taxon>Bacteria</taxon>
        <taxon>Pseudomonadati</taxon>
        <taxon>Pseudomonadota</taxon>
        <taxon>Gammaproteobacteria</taxon>
        <taxon>Candidatus Pseudothioglobaceae</taxon>
        <taxon>Candidatus Thioglobus</taxon>
    </lineage>
</organism>
<evidence type="ECO:0000313" key="2">
    <source>
        <dbReference type="EMBL" id="ALE53199.1"/>
    </source>
</evidence>
<dbReference type="STRING" id="1705394.SP60_02325"/>
<dbReference type="GO" id="GO:0006047">
    <property type="term" value="P:UDP-N-acetylglucosamine metabolic process"/>
    <property type="evidence" value="ECO:0007669"/>
    <property type="project" value="InterPro"/>
</dbReference>
<dbReference type="Gene3D" id="3.40.50.2000">
    <property type="entry name" value="Glycogen Phosphorylase B"/>
    <property type="match status" value="2"/>
</dbReference>
<proteinExistence type="predicted"/>
<dbReference type="KEGG" id="tho:SP60_02325"/>
<keyword evidence="3" id="KW-1185">Reference proteome</keyword>
<name>A0A0M4PLT8_9GAMM</name>
<protein>
    <submittedName>
        <fullName evidence="2">UDP-N-acetylglucosamine 2-epimerase</fullName>
    </submittedName>
</protein>
<evidence type="ECO:0000313" key="3">
    <source>
        <dbReference type="Proteomes" id="UP000058020"/>
    </source>
</evidence>
<dbReference type="AlphaFoldDB" id="A0A0M4PLT8"/>
<dbReference type="InterPro" id="IPR003331">
    <property type="entry name" value="UDP_GlcNAc_Epimerase_2_dom"/>
</dbReference>
<feature type="domain" description="UDP-N-acetylglucosamine 2-epimerase" evidence="1">
    <location>
        <begin position="7"/>
        <end position="353"/>
    </location>
</feature>